<dbReference type="EMBL" id="CADCTU010000087">
    <property type="protein sequence ID" value="CAA9294349.1"/>
    <property type="molecule type" value="Genomic_DNA"/>
</dbReference>
<protein>
    <recommendedName>
        <fullName evidence="3">ATP synthase protein I2</fullName>
    </recommendedName>
</protein>
<proteinExistence type="predicted"/>
<feature type="transmembrane region" description="Helical" evidence="1">
    <location>
        <begin position="93"/>
        <end position="113"/>
    </location>
</feature>
<evidence type="ECO:0000256" key="1">
    <source>
        <dbReference type="SAM" id="Phobius"/>
    </source>
</evidence>
<keyword evidence="1" id="KW-0812">Transmembrane</keyword>
<keyword evidence="1" id="KW-1133">Transmembrane helix</keyword>
<evidence type="ECO:0008006" key="3">
    <source>
        <dbReference type="Google" id="ProtNLM"/>
    </source>
</evidence>
<feature type="transmembrane region" description="Helical" evidence="1">
    <location>
        <begin position="33"/>
        <end position="57"/>
    </location>
</feature>
<organism evidence="2">
    <name type="scientific">uncultured Gemmatimonadaceae bacterium</name>
    <dbReference type="NCBI Taxonomy" id="246130"/>
    <lineage>
        <taxon>Bacteria</taxon>
        <taxon>Pseudomonadati</taxon>
        <taxon>Gemmatimonadota</taxon>
        <taxon>Gemmatimonadia</taxon>
        <taxon>Gemmatimonadales</taxon>
        <taxon>Gemmatimonadaceae</taxon>
        <taxon>environmental samples</taxon>
    </lineage>
</organism>
<accession>A0A6J4K308</accession>
<evidence type="ECO:0000313" key="2">
    <source>
        <dbReference type="EMBL" id="CAA9294349.1"/>
    </source>
</evidence>
<gene>
    <name evidence="2" type="ORF">AVDCRST_MAG11-357</name>
</gene>
<sequence>MKGFALFTAVTAAIVAGAGTVLALVYTGAAERHAIWVSAWVALGVQLFAFAIVRLTLRSNVVAGWGLGALLRMAALGVYAFVAVGALGLVSGAALISLATFFFLTTLVEPLLLNV</sequence>
<dbReference type="AlphaFoldDB" id="A0A6J4K308"/>
<reference evidence="2" key="1">
    <citation type="submission" date="2020-02" db="EMBL/GenBank/DDBJ databases">
        <authorList>
            <person name="Meier V. D."/>
        </authorList>
    </citation>
    <scope>NUCLEOTIDE SEQUENCE</scope>
    <source>
        <strain evidence="2">AVDCRST_MAG11</strain>
    </source>
</reference>
<keyword evidence="1" id="KW-0472">Membrane</keyword>
<name>A0A6J4K308_9BACT</name>
<feature type="transmembrane region" description="Helical" evidence="1">
    <location>
        <begin position="69"/>
        <end position="87"/>
    </location>
</feature>